<reference evidence="2 3" key="1">
    <citation type="submission" date="2020-11" db="EMBL/GenBank/DDBJ databases">
        <title>A novel isolate from a Black sea contaminated sediment with potential to produce alkanes: Plantactinospora alkalitolerans sp. nov.</title>
        <authorList>
            <person name="Carro L."/>
            <person name="Veyisoglu A."/>
            <person name="Guven K."/>
            <person name="Schumann P."/>
            <person name="Klenk H.-P."/>
            <person name="Sahin N."/>
        </authorList>
    </citation>
    <scope>NUCLEOTIDE SEQUENCE [LARGE SCALE GENOMIC DNA]</scope>
    <source>
        <strain evidence="2 3">S1510</strain>
    </source>
</reference>
<evidence type="ECO:0000313" key="3">
    <source>
        <dbReference type="Proteomes" id="UP000638560"/>
    </source>
</evidence>
<proteinExistence type="predicted"/>
<dbReference type="Pfam" id="PF14534">
    <property type="entry name" value="DUF4440"/>
    <property type="match status" value="1"/>
</dbReference>
<organism evidence="2 3">
    <name type="scientific">Plantactinospora alkalitolerans</name>
    <dbReference type="NCBI Taxonomy" id="2789879"/>
    <lineage>
        <taxon>Bacteria</taxon>
        <taxon>Bacillati</taxon>
        <taxon>Actinomycetota</taxon>
        <taxon>Actinomycetes</taxon>
        <taxon>Micromonosporales</taxon>
        <taxon>Micromonosporaceae</taxon>
        <taxon>Plantactinospora</taxon>
    </lineage>
</organism>
<dbReference type="InterPro" id="IPR032710">
    <property type="entry name" value="NTF2-like_dom_sf"/>
</dbReference>
<evidence type="ECO:0000259" key="1">
    <source>
        <dbReference type="Pfam" id="PF14534"/>
    </source>
</evidence>
<sequence length="137" mass="14784">MTFEFNIHPDSVGLTDDPGEHPRIFARAFNTGDAAAVERVYEPGAVLVPTPGRPVTGPARAAANQRFLALGLPIEVRPRHVYVADDVALLLVDWKIDGTGTDGQRVHLEGTATDVARRGPDGRWRYVIDNPFGTAAA</sequence>
<dbReference type="RefSeq" id="WP_196204534.1">
    <property type="nucleotide sequence ID" value="NZ_JADPUN010000257.1"/>
</dbReference>
<dbReference type="Gene3D" id="3.10.450.50">
    <property type="match status" value="1"/>
</dbReference>
<feature type="domain" description="DUF4440" evidence="1">
    <location>
        <begin position="24"/>
        <end position="125"/>
    </location>
</feature>
<comment type="caution">
    <text evidence="2">The sequence shown here is derived from an EMBL/GenBank/DDBJ whole genome shotgun (WGS) entry which is preliminary data.</text>
</comment>
<dbReference type="InterPro" id="IPR027843">
    <property type="entry name" value="DUF4440"/>
</dbReference>
<dbReference type="Proteomes" id="UP000638560">
    <property type="component" value="Unassembled WGS sequence"/>
</dbReference>
<gene>
    <name evidence="2" type="ORF">I0C86_29235</name>
</gene>
<dbReference type="SUPFAM" id="SSF54427">
    <property type="entry name" value="NTF2-like"/>
    <property type="match status" value="1"/>
</dbReference>
<name>A0ABS0H4F6_9ACTN</name>
<dbReference type="EMBL" id="JADPUN010000257">
    <property type="protein sequence ID" value="MBF9133014.1"/>
    <property type="molecule type" value="Genomic_DNA"/>
</dbReference>
<evidence type="ECO:0000313" key="2">
    <source>
        <dbReference type="EMBL" id="MBF9133014.1"/>
    </source>
</evidence>
<protein>
    <submittedName>
        <fullName evidence="2">DUF4440 domain-containing protein</fullName>
    </submittedName>
</protein>
<accession>A0ABS0H4F6</accession>
<keyword evidence="3" id="KW-1185">Reference proteome</keyword>